<comment type="caution">
    <text evidence="1">The sequence shown here is derived from an EMBL/GenBank/DDBJ whole genome shotgun (WGS) entry which is preliminary data.</text>
</comment>
<dbReference type="SUPFAM" id="SSF48295">
    <property type="entry name" value="TrpR-like"/>
    <property type="match status" value="1"/>
</dbReference>
<evidence type="ECO:0000313" key="2">
    <source>
        <dbReference type="Proteomes" id="UP000034701"/>
    </source>
</evidence>
<dbReference type="GO" id="GO:0003700">
    <property type="term" value="F:DNA-binding transcription factor activity"/>
    <property type="evidence" value="ECO:0007669"/>
    <property type="project" value="InterPro"/>
</dbReference>
<protein>
    <submittedName>
        <fullName evidence="1">TrpR like protein, YerC/YecD</fullName>
    </submittedName>
</protein>
<dbReference type="InterPro" id="IPR000831">
    <property type="entry name" value="Trp_repress"/>
</dbReference>
<reference evidence="1 2" key="1">
    <citation type="journal article" date="2015" name="Nature">
        <title>rRNA introns, odd ribosomes, and small enigmatic genomes across a large radiation of phyla.</title>
        <authorList>
            <person name="Brown C.T."/>
            <person name="Hug L.A."/>
            <person name="Thomas B.C."/>
            <person name="Sharon I."/>
            <person name="Castelle C.J."/>
            <person name="Singh A."/>
            <person name="Wilkins M.J."/>
            <person name="Williams K.H."/>
            <person name="Banfield J.F."/>
        </authorList>
    </citation>
    <scope>NUCLEOTIDE SEQUENCE [LARGE SCALE GENOMIC DNA]</scope>
</reference>
<dbReference type="AlphaFoldDB" id="A0A0G0JUV8"/>
<organism evidence="1 2">
    <name type="scientific">Candidatus Nomurabacteria bacterium GW2011_GWA1_37_20</name>
    <dbReference type="NCBI Taxonomy" id="1618729"/>
    <lineage>
        <taxon>Bacteria</taxon>
        <taxon>Candidatus Nomuraibacteriota</taxon>
    </lineage>
</organism>
<dbReference type="Pfam" id="PF01371">
    <property type="entry name" value="Trp_repressor"/>
    <property type="match status" value="1"/>
</dbReference>
<accession>A0A0G0JUV8</accession>
<dbReference type="InterPro" id="IPR013368">
    <property type="entry name" value="YecD_YerC"/>
</dbReference>
<dbReference type="InterPro" id="IPR010921">
    <property type="entry name" value="Trp_repressor/repl_initiator"/>
</dbReference>
<name>A0A0G0JUV8_9BACT</name>
<dbReference type="PANTHER" id="PTHR40080">
    <property type="entry name" value="LMO1763 PROTEIN"/>
    <property type="match status" value="1"/>
</dbReference>
<dbReference type="PANTHER" id="PTHR40080:SF1">
    <property type="entry name" value="TRPR-LIKE PROTEIN YERC_YECD"/>
    <property type="match status" value="1"/>
</dbReference>
<gene>
    <name evidence="1" type="ORF">US45_C0031G0004</name>
</gene>
<dbReference type="GO" id="GO:0043565">
    <property type="term" value="F:sequence-specific DNA binding"/>
    <property type="evidence" value="ECO:0007669"/>
    <property type="project" value="InterPro"/>
</dbReference>
<dbReference type="InterPro" id="IPR038116">
    <property type="entry name" value="TrpR-like_sf"/>
</dbReference>
<dbReference type="Gene3D" id="1.10.1270.10">
    <property type="entry name" value="TrpR-like"/>
    <property type="match status" value="1"/>
</dbReference>
<dbReference type="EMBL" id="LBTA01000031">
    <property type="protein sequence ID" value="KKQ32056.1"/>
    <property type="molecule type" value="Genomic_DNA"/>
</dbReference>
<dbReference type="NCBIfam" id="TIGR02531">
    <property type="entry name" value="yecD_yerC"/>
    <property type="match status" value="1"/>
</dbReference>
<proteinExistence type="predicted"/>
<dbReference type="Proteomes" id="UP000034701">
    <property type="component" value="Unassembled WGS sequence"/>
</dbReference>
<evidence type="ECO:0000313" key="1">
    <source>
        <dbReference type="EMBL" id="KKQ32056.1"/>
    </source>
</evidence>
<sequence>MKRVYFQKNKRIEKLSTKEQGELIFDLVNAIVSSKNVGDAALFLQDLLTKSEIKMLAKRLRIAKLLIKGMDYREIEQNLHVGHTTIAKIAAWLSERGEGFRKIISHLSKQADTDSHKELSEWDNFKRRYSLYFWPELLLEQVVKSANQRQKDRIKNVLNRLEEKSELHKKIEKYLEY</sequence>